<dbReference type="SUPFAM" id="SSF55931">
    <property type="entry name" value="Glutamine synthetase/guanido kinase"/>
    <property type="match status" value="1"/>
</dbReference>
<reference evidence="1" key="1">
    <citation type="submission" date="2023-07" db="EMBL/GenBank/DDBJ databases">
        <title>Chromosome-level genome assembly of Artemia franciscana.</title>
        <authorList>
            <person name="Jo E."/>
        </authorList>
    </citation>
    <scope>NUCLEOTIDE SEQUENCE</scope>
    <source>
        <tissue evidence="1">Whole body</tissue>
    </source>
</reference>
<proteinExistence type="predicted"/>
<gene>
    <name evidence="1" type="ORF">QYM36_019575</name>
</gene>
<dbReference type="GO" id="GO:0005737">
    <property type="term" value="C:cytoplasm"/>
    <property type="evidence" value="ECO:0007669"/>
    <property type="project" value="TreeGrafter"/>
</dbReference>
<evidence type="ECO:0008006" key="3">
    <source>
        <dbReference type="Google" id="ProtNLM"/>
    </source>
</evidence>
<dbReference type="GO" id="GO:0004356">
    <property type="term" value="F:glutamine synthetase activity"/>
    <property type="evidence" value="ECO:0007669"/>
    <property type="project" value="TreeGrafter"/>
</dbReference>
<name>A0AA88H7P5_ARTSF</name>
<dbReference type="GO" id="GO:0006542">
    <property type="term" value="P:glutamine biosynthetic process"/>
    <property type="evidence" value="ECO:0007669"/>
    <property type="project" value="TreeGrafter"/>
</dbReference>
<sequence length="129" mass="14974">MYLYSFERIIKRKYWNNGPVTAGYSAATNKAVLDRYLNLSQPDNKILATYIWIDGTGEFIRNKTRTLDFHPKHSSETNHRQSCLEAMQKAADQHPWFGIEQEYVILDQDSYPFGWPKNGFPTPQVNIAS</sequence>
<organism evidence="1 2">
    <name type="scientific">Artemia franciscana</name>
    <name type="common">Brine shrimp</name>
    <name type="synonym">Artemia sanfranciscana</name>
    <dbReference type="NCBI Taxonomy" id="6661"/>
    <lineage>
        <taxon>Eukaryota</taxon>
        <taxon>Metazoa</taxon>
        <taxon>Ecdysozoa</taxon>
        <taxon>Arthropoda</taxon>
        <taxon>Crustacea</taxon>
        <taxon>Branchiopoda</taxon>
        <taxon>Anostraca</taxon>
        <taxon>Artemiidae</taxon>
        <taxon>Artemia</taxon>
    </lineage>
</organism>
<keyword evidence="2" id="KW-1185">Reference proteome</keyword>
<dbReference type="PANTHER" id="PTHR20852">
    <property type="entry name" value="GLUTAMINE SYNTHETASE"/>
    <property type="match status" value="1"/>
</dbReference>
<dbReference type="InterPro" id="IPR014746">
    <property type="entry name" value="Gln_synth/guanido_kin_cat_dom"/>
</dbReference>
<evidence type="ECO:0000313" key="1">
    <source>
        <dbReference type="EMBL" id="KAK2701784.1"/>
    </source>
</evidence>
<comment type="caution">
    <text evidence="1">The sequence shown here is derived from an EMBL/GenBank/DDBJ whole genome shotgun (WGS) entry which is preliminary data.</text>
</comment>
<dbReference type="InterPro" id="IPR050292">
    <property type="entry name" value="Glutamine_Synthetase"/>
</dbReference>
<dbReference type="Proteomes" id="UP001187531">
    <property type="component" value="Unassembled WGS sequence"/>
</dbReference>
<dbReference type="AlphaFoldDB" id="A0AA88H7P5"/>
<dbReference type="EMBL" id="JAVRJZ010001748">
    <property type="protein sequence ID" value="KAK2701784.1"/>
    <property type="molecule type" value="Genomic_DNA"/>
</dbReference>
<dbReference type="Gene3D" id="3.30.590.10">
    <property type="entry name" value="Glutamine synthetase/guanido kinase, catalytic domain"/>
    <property type="match status" value="1"/>
</dbReference>
<accession>A0AA88H7P5</accession>
<protein>
    <recommendedName>
        <fullName evidence="3">Glutamine synthetase</fullName>
    </recommendedName>
</protein>
<dbReference type="PANTHER" id="PTHR20852:SF57">
    <property type="entry name" value="GLUTAMINE SYNTHETASE 2 CYTOPLASMIC"/>
    <property type="match status" value="1"/>
</dbReference>
<evidence type="ECO:0000313" key="2">
    <source>
        <dbReference type="Proteomes" id="UP001187531"/>
    </source>
</evidence>